<dbReference type="RefSeq" id="WP_148858953.1">
    <property type="nucleotide sequence ID" value="NZ_PHNJ01000008.1"/>
</dbReference>
<dbReference type="EMBL" id="PHNJ01000008">
    <property type="protein sequence ID" value="TYL37787.1"/>
    <property type="molecule type" value="Genomic_DNA"/>
</dbReference>
<protein>
    <submittedName>
        <fullName evidence="1">Uncharacterized protein</fullName>
    </submittedName>
</protein>
<name>A0A8J8Q1W5_9EURY</name>
<gene>
    <name evidence="1" type="ORF">CV102_15735</name>
</gene>
<organism evidence="1 2">
    <name type="scientific">Natronococcus pandeyae</name>
    <dbReference type="NCBI Taxonomy" id="2055836"/>
    <lineage>
        <taxon>Archaea</taxon>
        <taxon>Methanobacteriati</taxon>
        <taxon>Methanobacteriota</taxon>
        <taxon>Stenosarchaea group</taxon>
        <taxon>Halobacteria</taxon>
        <taxon>Halobacteriales</taxon>
        <taxon>Natrialbaceae</taxon>
        <taxon>Natronococcus</taxon>
    </lineage>
</organism>
<comment type="caution">
    <text evidence="1">The sequence shown here is derived from an EMBL/GenBank/DDBJ whole genome shotgun (WGS) entry which is preliminary data.</text>
</comment>
<dbReference type="Proteomes" id="UP000766904">
    <property type="component" value="Unassembled WGS sequence"/>
</dbReference>
<dbReference type="AlphaFoldDB" id="A0A8J8Q1W5"/>
<dbReference type="OrthoDB" id="204721at2157"/>
<keyword evidence="2" id="KW-1185">Reference proteome</keyword>
<reference evidence="1" key="1">
    <citation type="submission" date="2017-11" db="EMBL/GenBank/DDBJ databases">
        <authorList>
            <person name="Kajale S.C."/>
            <person name="Sharma A."/>
        </authorList>
    </citation>
    <scope>NUCLEOTIDE SEQUENCE</scope>
    <source>
        <strain evidence="1">LS1_42</strain>
    </source>
</reference>
<accession>A0A8J8Q1W5</accession>
<evidence type="ECO:0000313" key="1">
    <source>
        <dbReference type="EMBL" id="TYL37787.1"/>
    </source>
</evidence>
<sequence>MRGEITINLQDGRREEFVEMVVLEQDDGEWIRCVTDESSPRQRFSETTKYYNLEDDVARIVVDLVDG</sequence>
<proteinExistence type="predicted"/>
<evidence type="ECO:0000313" key="2">
    <source>
        <dbReference type="Proteomes" id="UP000766904"/>
    </source>
</evidence>